<comment type="similarity">
    <text evidence="1">Belongs to the SLBP family.</text>
</comment>
<dbReference type="PANTHER" id="PTHR17408">
    <property type="entry name" value="HISTONE RNA HAIRPIN-BINDING PROTEIN"/>
    <property type="match status" value="1"/>
</dbReference>
<dbReference type="GO" id="GO:0005737">
    <property type="term" value="C:cytoplasm"/>
    <property type="evidence" value="ECO:0007669"/>
    <property type="project" value="TreeGrafter"/>
</dbReference>
<gene>
    <name evidence="5" type="ORF">PKNOH_S120165400</name>
</gene>
<dbReference type="Gene3D" id="1.10.8.1120">
    <property type="entry name" value="Histone RNA hairpin-binding protein RNA-binding domain"/>
    <property type="match status" value="1"/>
</dbReference>
<dbReference type="InterPro" id="IPR038294">
    <property type="entry name" value="SLBP_RNA_bind_sf"/>
</dbReference>
<dbReference type="OrthoDB" id="265795at2759"/>
<evidence type="ECO:0000256" key="3">
    <source>
        <dbReference type="SAM" id="MobiDB-lite"/>
    </source>
</evidence>
<dbReference type="InterPro" id="IPR029344">
    <property type="entry name" value="SLBP_RNA_bind"/>
</dbReference>
<keyword evidence="2" id="KW-0694">RNA-binding</keyword>
<dbReference type="OMA" id="WGNMSEE"/>
<organism evidence="5 6">
    <name type="scientific">Plasmodium knowlesi</name>
    <dbReference type="NCBI Taxonomy" id="5850"/>
    <lineage>
        <taxon>Eukaryota</taxon>
        <taxon>Sar</taxon>
        <taxon>Alveolata</taxon>
        <taxon>Apicomplexa</taxon>
        <taxon>Aconoidasida</taxon>
        <taxon>Haemosporida</taxon>
        <taxon>Plasmodiidae</taxon>
        <taxon>Plasmodium</taxon>
        <taxon>Plasmodium (Plasmodium)</taxon>
    </lineage>
</organism>
<accession>A0A1Y3DN34</accession>
<feature type="region of interest" description="Disordered" evidence="3">
    <location>
        <begin position="152"/>
        <end position="177"/>
    </location>
</feature>
<dbReference type="GO" id="GO:0006398">
    <property type="term" value="P:mRNA 3'-end processing by stem-loop binding and cleavage"/>
    <property type="evidence" value="ECO:0007669"/>
    <property type="project" value="TreeGrafter"/>
</dbReference>
<sequence length="314" mass="36573">MQEQTSLQKKKLQKWKNDLSEAQMNQRIKNISLTKRLISYERYINAIPKEERREDMKNDWHPETPRIKKNVSLSQWNREMKKWRKQIHAWGNMSEGMHEYICNLPPSEKYNYLSKLKLPELSPVEIAILRKRNEQIATRALRNIVQGDNVDNNNVDKNNVDNNNIGNDYNDDNGDGEGHRGSFHHILDKPLLFLPHNFSGTILNNKFVVIKQDALENSLQSLRKNYEKKYRPLYEKYRALYLSPVSGDNNRTGQSQTGDIAVLATRAKGVSANDEIKAYMQNREKAKVSQCLCPVYVKCTTKSGCPESKMKKRF</sequence>
<comment type="caution">
    <text evidence="5">The sequence shown here is derived from an EMBL/GenBank/DDBJ whole genome shotgun (WGS) entry which is preliminary data.</text>
</comment>
<evidence type="ECO:0000256" key="2">
    <source>
        <dbReference type="ARBA" id="ARBA00022884"/>
    </source>
</evidence>
<dbReference type="Proteomes" id="UP000195012">
    <property type="component" value="Unassembled WGS sequence"/>
</dbReference>
<dbReference type="VEuPathDB" id="PlasmoDB:PKNH_0946400"/>
<name>A0A1Y3DN34_PLAKN</name>
<evidence type="ECO:0000313" key="5">
    <source>
        <dbReference type="EMBL" id="OTN64845.1"/>
    </source>
</evidence>
<evidence type="ECO:0000259" key="4">
    <source>
        <dbReference type="Pfam" id="PF15247"/>
    </source>
</evidence>
<protein>
    <recommendedName>
        <fullName evidence="4">Histone RNA hairpin-binding protein RNA-binding domain-containing protein</fullName>
    </recommendedName>
</protein>
<evidence type="ECO:0000256" key="1">
    <source>
        <dbReference type="ARBA" id="ARBA00006151"/>
    </source>
</evidence>
<dbReference type="EMBL" id="NETL01000026">
    <property type="protein sequence ID" value="OTN64845.1"/>
    <property type="molecule type" value="Genomic_DNA"/>
</dbReference>
<dbReference type="Pfam" id="PF15247">
    <property type="entry name" value="SLBP_RNA_bind"/>
    <property type="match status" value="1"/>
</dbReference>
<dbReference type="eggNOG" id="ENOG502SCVN">
    <property type="taxonomic scope" value="Eukaryota"/>
</dbReference>
<dbReference type="AlphaFoldDB" id="A0A1Y3DN34"/>
<dbReference type="VEuPathDB" id="PlasmoDB:PKA1H_100019400"/>
<evidence type="ECO:0000313" key="6">
    <source>
        <dbReference type="Proteomes" id="UP000195012"/>
    </source>
</evidence>
<dbReference type="InterPro" id="IPR026502">
    <property type="entry name" value="SLBP1/SLBP2"/>
</dbReference>
<dbReference type="GO" id="GO:0051028">
    <property type="term" value="P:mRNA transport"/>
    <property type="evidence" value="ECO:0007669"/>
    <property type="project" value="TreeGrafter"/>
</dbReference>
<dbReference type="PANTHER" id="PTHR17408:SF0">
    <property type="entry name" value="HISTONE RNA HAIRPIN-BINDING PROTEIN"/>
    <property type="match status" value="1"/>
</dbReference>
<reference evidence="5 6" key="1">
    <citation type="submission" date="2017-05" db="EMBL/GenBank/DDBJ databases">
        <title>PacBio assembly of a Plasmodium knowlesi genome sequence with Hi-C correction and manual annotation of the SICAvar gene family.</title>
        <authorList>
            <person name="Lapp S.A."/>
            <person name="Geraldo J.A."/>
            <person name="Chien J.-T."/>
            <person name="Ay F."/>
            <person name="Pakala S.B."/>
            <person name="Batugedara G."/>
            <person name="Humphrey J.C."/>
            <person name="Debarry J.D."/>
            <person name="Le Roch K.G."/>
            <person name="Galinski M.R."/>
            <person name="Kissinger J.C."/>
        </authorList>
    </citation>
    <scope>NUCLEOTIDE SEQUENCE [LARGE SCALE GENOMIC DNA]</scope>
    <source>
        <strain evidence="6">Malayan Strain Pk1 (A+)</strain>
    </source>
</reference>
<feature type="compositionally biased region" description="Low complexity" evidence="3">
    <location>
        <begin position="152"/>
        <end position="168"/>
    </location>
</feature>
<dbReference type="GO" id="GO:0071207">
    <property type="term" value="F:histone pre-mRNA stem-loop binding"/>
    <property type="evidence" value="ECO:0007669"/>
    <property type="project" value="TreeGrafter"/>
</dbReference>
<dbReference type="GO" id="GO:0071204">
    <property type="term" value="C:histone pre-mRNA 3'end processing complex"/>
    <property type="evidence" value="ECO:0007669"/>
    <property type="project" value="TreeGrafter"/>
</dbReference>
<dbReference type="VEuPathDB" id="PlasmoDB:PKNOH_S120165400"/>
<proteinExistence type="inferred from homology"/>
<feature type="domain" description="Histone RNA hairpin-binding protein RNA-binding" evidence="4">
    <location>
        <begin position="21"/>
        <end position="92"/>
    </location>
</feature>
<dbReference type="GO" id="GO:0003729">
    <property type="term" value="F:mRNA binding"/>
    <property type="evidence" value="ECO:0007669"/>
    <property type="project" value="InterPro"/>
</dbReference>